<keyword evidence="1" id="KW-1133">Transmembrane helix</keyword>
<dbReference type="InterPro" id="IPR021067">
    <property type="entry name" value="Glycosyltransferase"/>
</dbReference>
<proteinExistence type="predicted"/>
<reference evidence="3" key="1">
    <citation type="submission" date="2019-03" db="EMBL/GenBank/DDBJ databases">
        <title>Long read genome sequence of the mycoparasitic Pythium oligandrum ATCC 38472 isolated from sugarbeet rhizosphere.</title>
        <authorList>
            <person name="Gaulin E."/>
        </authorList>
    </citation>
    <scope>NUCLEOTIDE SEQUENCE</scope>
    <source>
        <strain evidence="3">ATCC 38472_TT</strain>
    </source>
</reference>
<keyword evidence="2" id="KW-0732">Signal</keyword>
<evidence type="ECO:0000313" key="3">
    <source>
        <dbReference type="EMBL" id="TMW67424.1"/>
    </source>
</evidence>
<comment type="caution">
    <text evidence="3">The sequence shown here is derived from an EMBL/GenBank/DDBJ whole genome shotgun (WGS) entry which is preliminary data.</text>
</comment>
<feature type="signal peptide" evidence="2">
    <location>
        <begin position="1"/>
        <end position="20"/>
    </location>
</feature>
<dbReference type="PANTHER" id="PTHR34496">
    <property type="entry name" value="GLCNAC TRANSFERASE-RELATED"/>
    <property type="match status" value="1"/>
</dbReference>
<dbReference type="Pfam" id="PF11397">
    <property type="entry name" value="GlcNAc"/>
    <property type="match status" value="2"/>
</dbReference>
<keyword evidence="1" id="KW-0472">Membrane</keyword>
<dbReference type="OrthoDB" id="76265at2759"/>
<accession>A0A8K1FNK5</accession>
<protein>
    <recommendedName>
        <fullName evidence="5">GlcNac transferase</fullName>
    </recommendedName>
</protein>
<dbReference type="Proteomes" id="UP000794436">
    <property type="component" value="Unassembled WGS sequence"/>
</dbReference>
<dbReference type="AlphaFoldDB" id="A0A8K1FNK5"/>
<keyword evidence="1" id="KW-0812">Transmembrane</keyword>
<gene>
    <name evidence="3" type="ORF">Poli38472_011044</name>
</gene>
<evidence type="ECO:0000256" key="2">
    <source>
        <dbReference type="SAM" id="SignalP"/>
    </source>
</evidence>
<evidence type="ECO:0000256" key="1">
    <source>
        <dbReference type="SAM" id="Phobius"/>
    </source>
</evidence>
<keyword evidence="4" id="KW-1185">Reference proteome</keyword>
<sequence length="526" mass="59798">MVRLAALLTALLAHGAVVSADSDAPPTLHVANGKGKVELDPTVQHIPLKPELKNLRPPPARVPSTFDIYVGMSVFRDGVRCGKTLLTGFKRATKPDNLYFGIVDQVYDGDATCIEEYCKLASVEWPEHGECRYREHIRLDKRNAHDSRGCAPARHYQQKLLRDEEFCLQIDGHSIFTNNWDENLVADWKQTDNEMAVLTTWLHDIHDFVDEDGNNNVPDFLPHLCATFRGGNGLVRTEDASMISGSTVPQLGTLLGGGFVFSKCHAERRVIVDKHAVWMSDGEEFLRGSHLWTYGYDLYSPSPLGSVVYHNYSRVPVRFETVKIDKEQRELEIEMGINRFHMIVGKDFEGYVDAKEMDKYAYGTVRSFQTYLNFSGVTFEDGKKDQPRYEQLHWVPYENPEEIEKLVGGGWKMYPTPKVTERPRSTQREVKEPKIVVLGKRPEHDDEAQLRDKLAGHGAVGGEPKEANLRQELADLVRLDAAKTDGSIDIGNVLYLLFFAGLLLMVAFSYKDLRRQCRRKSYDRFE</sequence>
<organism evidence="3 4">
    <name type="scientific">Pythium oligandrum</name>
    <name type="common">Mycoparasitic fungus</name>
    <dbReference type="NCBI Taxonomy" id="41045"/>
    <lineage>
        <taxon>Eukaryota</taxon>
        <taxon>Sar</taxon>
        <taxon>Stramenopiles</taxon>
        <taxon>Oomycota</taxon>
        <taxon>Peronosporomycetes</taxon>
        <taxon>Pythiales</taxon>
        <taxon>Pythiaceae</taxon>
        <taxon>Pythium</taxon>
    </lineage>
</organism>
<feature type="chain" id="PRO_5035468050" description="GlcNac transferase" evidence="2">
    <location>
        <begin position="21"/>
        <end position="526"/>
    </location>
</feature>
<feature type="transmembrane region" description="Helical" evidence="1">
    <location>
        <begin position="493"/>
        <end position="510"/>
    </location>
</feature>
<dbReference type="EMBL" id="SPLM01000004">
    <property type="protein sequence ID" value="TMW67424.1"/>
    <property type="molecule type" value="Genomic_DNA"/>
</dbReference>
<name>A0A8K1FNK5_PYTOL</name>
<evidence type="ECO:0008006" key="5">
    <source>
        <dbReference type="Google" id="ProtNLM"/>
    </source>
</evidence>
<dbReference type="PANTHER" id="PTHR34496:SF6">
    <property type="entry name" value="GLYCOSYLTRANSFERASE 2-LIKE DOMAIN-CONTAINING PROTEIN"/>
    <property type="match status" value="1"/>
</dbReference>
<evidence type="ECO:0000313" key="4">
    <source>
        <dbReference type="Proteomes" id="UP000794436"/>
    </source>
</evidence>